<comment type="caution">
    <text evidence="7">The sequence shown here is derived from an EMBL/GenBank/DDBJ whole genome shotgun (WGS) entry which is preliminary data.</text>
</comment>
<organism evidence="7 8">
    <name type="scientific">Modestobacter muralis</name>
    <dbReference type="NCBI Taxonomy" id="1608614"/>
    <lineage>
        <taxon>Bacteria</taxon>
        <taxon>Bacillati</taxon>
        <taxon>Actinomycetota</taxon>
        <taxon>Actinomycetes</taxon>
        <taxon>Geodermatophilales</taxon>
        <taxon>Geodermatophilaceae</taxon>
        <taxon>Modestobacter</taxon>
    </lineage>
</organism>
<comment type="subcellular location">
    <subcellularLocation>
        <location evidence="1">Cell membrane</location>
        <topology evidence="1">Multi-pass membrane protein</topology>
    </subcellularLocation>
</comment>
<dbReference type="AlphaFoldDB" id="A0A6P0HBS3"/>
<dbReference type="EMBL" id="JAAGWB010000062">
    <property type="protein sequence ID" value="NEN53192.1"/>
    <property type="molecule type" value="Genomic_DNA"/>
</dbReference>
<gene>
    <name evidence="7" type="ORF">G3R41_20005</name>
</gene>
<evidence type="ECO:0000313" key="8">
    <source>
        <dbReference type="Proteomes" id="UP000471152"/>
    </source>
</evidence>
<evidence type="ECO:0000256" key="2">
    <source>
        <dbReference type="ARBA" id="ARBA00022475"/>
    </source>
</evidence>
<name>A0A6P0HBS3_9ACTN</name>
<feature type="transmembrane region" description="Helical" evidence="6">
    <location>
        <begin position="145"/>
        <end position="164"/>
    </location>
</feature>
<keyword evidence="3 6" id="KW-0812">Transmembrane</keyword>
<evidence type="ECO:0000256" key="4">
    <source>
        <dbReference type="ARBA" id="ARBA00022989"/>
    </source>
</evidence>
<keyword evidence="5 6" id="KW-0472">Membrane</keyword>
<evidence type="ECO:0000256" key="1">
    <source>
        <dbReference type="ARBA" id="ARBA00004651"/>
    </source>
</evidence>
<keyword evidence="2" id="KW-1003">Cell membrane</keyword>
<protein>
    <submittedName>
        <fullName evidence="7">Cytochrome c oxidase assembly protein</fullName>
    </submittedName>
</protein>
<sequence>MGGMGGDMGGMHMDVPELPPTLGRIVALDLGAASPVAWLAVLLAVGYGVGLLRLRQRGVRWSPLRTVAWMAGCVSLFWVTASGLQSYGMALFSLHMVQHMVLTMISPLLLLMGAPVTLALRALPADQGPAGMPRRLLLTGLHSRLGQAVSSPLFTVPLFIASLYGVYFTPIFDDLMSTTPGHTFMLLHFLATGMLFFGPILAIDPWPRRSGHGGRMLELLLPAPFHAFFGVIVMMTNTELLSSFATPPASWGIDPLFDQGAAGGIAWSFGEFPTVLVLAVVFFQWAKSEERSNKAADRVRDRAIARGESGDDPALVAYNERLRRLAAQNG</sequence>
<feature type="transmembrane region" description="Helical" evidence="6">
    <location>
        <begin position="184"/>
        <end position="203"/>
    </location>
</feature>
<keyword evidence="4 6" id="KW-1133">Transmembrane helix</keyword>
<dbReference type="Proteomes" id="UP000471152">
    <property type="component" value="Unassembled WGS sequence"/>
</dbReference>
<dbReference type="InterPro" id="IPR019108">
    <property type="entry name" value="Caa3_assmbl_CtaG-rel"/>
</dbReference>
<evidence type="ECO:0000313" key="7">
    <source>
        <dbReference type="EMBL" id="NEN53192.1"/>
    </source>
</evidence>
<dbReference type="GO" id="GO:0005886">
    <property type="term" value="C:plasma membrane"/>
    <property type="evidence" value="ECO:0007669"/>
    <property type="project" value="UniProtKB-SubCell"/>
</dbReference>
<evidence type="ECO:0000256" key="5">
    <source>
        <dbReference type="ARBA" id="ARBA00023136"/>
    </source>
</evidence>
<feature type="transmembrane region" description="Helical" evidence="6">
    <location>
        <begin position="224"/>
        <end position="245"/>
    </location>
</feature>
<proteinExistence type="predicted"/>
<reference evidence="7 8" key="1">
    <citation type="submission" date="2020-02" db="EMBL/GenBank/DDBJ databases">
        <title>The WGS of Modestobacter muralis DSM 100205.</title>
        <authorList>
            <person name="Jiang Z."/>
        </authorList>
    </citation>
    <scope>NUCLEOTIDE SEQUENCE [LARGE SCALE GENOMIC DNA]</scope>
    <source>
        <strain evidence="7 8">DSM 100205</strain>
    </source>
</reference>
<feature type="transmembrane region" description="Helical" evidence="6">
    <location>
        <begin position="66"/>
        <end position="84"/>
    </location>
</feature>
<evidence type="ECO:0000256" key="6">
    <source>
        <dbReference type="SAM" id="Phobius"/>
    </source>
</evidence>
<accession>A0A6P0HBS3</accession>
<dbReference type="Pfam" id="PF09678">
    <property type="entry name" value="Caa3_CtaG"/>
    <property type="match status" value="1"/>
</dbReference>
<evidence type="ECO:0000256" key="3">
    <source>
        <dbReference type="ARBA" id="ARBA00022692"/>
    </source>
</evidence>
<feature type="transmembrane region" description="Helical" evidence="6">
    <location>
        <begin position="104"/>
        <end position="124"/>
    </location>
</feature>
<feature type="transmembrane region" description="Helical" evidence="6">
    <location>
        <begin position="265"/>
        <end position="286"/>
    </location>
</feature>
<feature type="transmembrane region" description="Helical" evidence="6">
    <location>
        <begin position="36"/>
        <end position="54"/>
    </location>
</feature>